<feature type="transmembrane region" description="Helical" evidence="1">
    <location>
        <begin position="48"/>
        <end position="66"/>
    </location>
</feature>
<accession>A0A9J5WS33</accession>
<dbReference type="AlphaFoldDB" id="A0A9J5WS33"/>
<keyword evidence="3" id="KW-1185">Reference proteome</keyword>
<evidence type="ECO:0000256" key="1">
    <source>
        <dbReference type="SAM" id="Phobius"/>
    </source>
</evidence>
<keyword evidence="1" id="KW-1133">Transmembrane helix</keyword>
<proteinExistence type="predicted"/>
<organism evidence="2 3">
    <name type="scientific">Solanum commersonii</name>
    <name type="common">Commerson's wild potato</name>
    <name type="synonym">Commerson's nightshade</name>
    <dbReference type="NCBI Taxonomy" id="4109"/>
    <lineage>
        <taxon>Eukaryota</taxon>
        <taxon>Viridiplantae</taxon>
        <taxon>Streptophyta</taxon>
        <taxon>Embryophyta</taxon>
        <taxon>Tracheophyta</taxon>
        <taxon>Spermatophyta</taxon>
        <taxon>Magnoliopsida</taxon>
        <taxon>eudicotyledons</taxon>
        <taxon>Gunneridae</taxon>
        <taxon>Pentapetalae</taxon>
        <taxon>asterids</taxon>
        <taxon>lamiids</taxon>
        <taxon>Solanales</taxon>
        <taxon>Solanaceae</taxon>
        <taxon>Solanoideae</taxon>
        <taxon>Solaneae</taxon>
        <taxon>Solanum</taxon>
    </lineage>
</organism>
<gene>
    <name evidence="2" type="ORF">H5410_058243</name>
</gene>
<name>A0A9J5WS33_SOLCO</name>
<keyword evidence="1" id="KW-0812">Transmembrane</keyword>
<reference evidence="2 3" key="1">
    <citation type="submission" date="2020-09" db="EMBL/GenBank/DDBJ databases">
        <title>De no assembly of potato wild relative species, Solanum commersonii.</title>
        <authorList>
            <person name="Cho K."/>
        </authorList>
    </citation>
    <scope>NUCLEOTIDE SEQUENCE [LARGE SCALE GENOMIC DNA]</scope>
    <source>
        <strain evidence="2">LZ3.2</strain>
        <tissue evidence="2">Leaf</tissue>
    </source>
</reference>
<evidence type="ECO:0000313" key="3">
    <source>
        <dbReference type="Proteomes" id="UP000824120"/>
    </source>
</evidence>
<dbReference type="Proteomes" id="UP000824120">
    <property type="component" value="Chromosome 11"/>
</dbReference>
<comment type="caution">
    <text evidence="2">The sequence shown here is derived from an EMBL/GenBank/DDBJ whole genome shotgun (WGS) entry which is preliminary data.</text>
</comment>
<evidence type="ECO:0000313" key="2">
    <source>
        <dbReference type="EMBL" id="KAG5578109.1"/>
    </source>
</evidence>
<dbReference type="EMBL" id="JACXVP010000011">
    <property type="protein sequence ID" value="KAG5578109.1"/>
    <property type="molecule type" value="Genomic_DNA"/>
</dbReference>
<keyword evidence="1" id="KW-0472">Membrane</keyword>
<feature type="transmembrane region" description="Helical" evidence="1">
    <location>
        <begin position="12"/>
        <end position="36"/>
    </location>
</feature>
<sequence length="89" mass="10338">MSDTIASLRSVVVAAEYTCSFVLTFAFCTSVVQVLRPVLALVYQDFELFFASNGWTTITVWVLSNFPSQDAYRRLWLRSKTKKLKRREY</sequence>
<protein>
    <submittedName>
        <fullName evidence="2">Uncharacterized protein</fullName>
    </submittedName>
</protein>